<proteinExistence type="predicted"/>
<comment type="caution">
    <text evidence="1">The sequence shown here is derived from an EMBL/GenBank/DDBJ whole genome shotgun (WGS) entry which is preliminary data.</text>
</comment>
<accession>A0ACB8UL69</accession>
<dbReference type="EMBL" id="MU274900">
    <property type="protein sequence ID" value="KAI0095075.1"/>
    <property type="molecule type" value="Genomic_DNA"/>
</dbReference>
<evidence type="ECO:0000313" key="2">
    <source>
        <dbReference type="Proteomes" id="UP001055072"/>
    </source>
</evidence>
<sequence length="256" mass="28622">MIILENNNNNNNNNNSETAELEMNDRRALFRRRPLFLPNIDNRCSQDVSPDGHDHARDVGLEDDLNSACFPMHAAPAHAPLSWATRWPQFPKRQHETTSISVIVASNSYHQGSLSPKQSTLVSFRQAQSGKEQLREETKLIFALPWWRNIEVGNGLIDSRFELSRLSGSNKAYLPIAFRRTKVTIHCCFSPAFKDTSENARSIAMTLNARCQQLYPAALIRTGTSALTPLCTLKRTAILFCYSSGRTVNAIGCGTA</sequence>
<reference evidence="1" key="1">
    <citation type="journal article" date="2021" name="Environ. Microbiol.">
        <title>Gene family expansions and transcriptome signatures uncover fungal adaptations to wood decay.</title>
        <authorList>
            <person name="Hage H."/>
            <person name="Miyauchi S."/>
            <person name="Viragh M."/>
            <person name="Drula E."/>
            <person name="Min B."/>
            <person name="Chaduli D."/>
            <person name="Navarro D."/>
            <person name="Favel A."/>
            <person name="Norest M."/>
            <person name="Lesage-Meessen L."/>
            <person name="Balint B."/>
            <person name="Merenyi Z."/>
            <person name="de Eugenio L."/>
            <person name="Morin E."/>
            <person name="Martinez A.T."/>
            <person name="Baldrian P."/>
            <person name="Stursova M."/>
            <person name="Martinez M.J."/>
            <person name="Novotny C."/>
            <person name="Magnuson J.K."/>
            <person name="Spatafora J.W."/>
            <person name="Maurice S."/>
            <person name="Pangilinan J."/>
            <person name="Andreopoulos W."/>
            <person name="LaButti K."/>
            <person name="Hundley H."/>
            <person name="Na H."/>
            <person name="Kuo A."/>
            <person name="Barry K."/>
            <person name="Lipzen A."/>
            <person name="Henrissat B."/>
            <person name="Riley R."/>
            <person name="Ahrendt S."/>
            <person name="Nagy L.G."/>
            <person name="Grigoriev I.V."/>
            <person name="Martin F."/>
            <person name="Rosso M.N."/>
        </authorList>
    </citation>
    <scope>NUCLEOTIDE SEQUENCE</scope>
    <source>
        <strain evidence="1">CBS 384.51</strain>
    </source>
</reference>
<dbReference type="Proteomes" id="UP001055072">
    <property type="component" value="Unassembled WGS sequence"/>
</dbReference>
<name>A0ACB8UL69_9APHY</name>
<organism evidence="1 2">
    <name type="scientific">Irpex rosettiformis</name>
    <dbReference type="NCBI Taxonomy" id="378272"/>
    <lineage>
        <taxon>Eukaryota</taxon>
        <taxon>Fungi</taxon>
        <taxon>Dikarya</taxon>
        <taxon>Basidiomycota</taxon>
        <taxon>Agaricomycotina</taxon>
        <taxon>Agaricomycetes</taxon>
        <taxon>Polyporales</taxon>
        <taxon>Irpicaceae</taxon>
        <taxon>Irpex</taxon>
    </lineage>
</organism>
<evidence type="ECO:0000313" key="1">
    <source>
        <dbReference type="EMBL" id="KAI0095075.1"/>
    </source>
</evidence>
<gene>
    <name evidence="1" type="ORF">BDY19DRAFT_902104</name>
</gene>
<keyword evidence="2" id="KW-1185">Reference proteome</keyword>
<protein>
    <submittedName>
        <fullName evidence="1">Uncharacterized protein</fullName>
    </submittedName>
</protein>